<protein>
    <recommendedName>
        <fullName evidence="8">Ribonuclease VapC</fullName>
        <shortName evidence="8">RNase VapC</shortName>
        <ecNumber evidence="8">3.1.-.-</ecNumber>
    </recommendedName>
    <alternativeName>
        <fullName evidence="8">Toxin VapC</fullName>
    </alternativeName>
</protein>
<dbReference type="PANTHER" id="PTHR33653">
    <property type="entry name" value="RIBONUCLEASE VAPC2"/>
    <property type="match status" value="1"/>
</dbReference>
<dbReference type="SUPFAM" id="SSF88723">
    <property type="entry name" value="PIN domain-like"/>
    <property type="match status" value="1"/>
</dbReference>
<dbReference type="Gene3D" id="3.40.50.1010">
    <property type="entry name" value="5'-nuclease"/>
    <property type="match status" value="1"/>
</dbReference>
<comment type="cofactor">
    <cofactor evidence="1 8">
        <name>Mg(2+)</name>
        <dbReference type="ChEBI" id="CHEBI:18420"/>
    </cofactor>
</comment>
<dbReference type="PANTHER" id="PTHR33653:SF1">
    <property type="entry name" value="RIBONUCLEASE VAPC2"/>
    <property type="match status" value="1"/>
</dbReference>
<comment type="caution">
    <text evidence="10">The sequence shown here is derived from an EMBL/GenBank/DDBJ whole genome shotgun (WGS) entry which is preliminary data.</text>
</comment>
<proteinExistence type="inferred from homology"/>
<evidence type="ECO:0000256" key="7">
    <source>
        <dbReference type="ARBA" id="ARBA00038093"/>
    </source>
</evidence>
<reference evidence="10 11" key="1">
    <citation type="submission" date="2017-01" db="EMBL/GenBank/DDBJ databases">
        <title>The cable genome- insights into the physiology and evolution of filamentous bacteria capable of sulfide oxidation via long distance electron transfer.</title>
        <authorList>
            <person name="Schreiber L."/>
            <person name="Bjerg J.T."/>
            <person name="Boggild A."/>
            <person name="Van De Vossenberg J."/>
            <person name="Meysman F."/>
            <person name="Nielsen L.P."/>
            <person name="Schramm A."/>
            <person name="Kjeldsen K.U."/>
        </authorList>
    </citation>
    <scope>NUCLEOTIDE SEQUENCE [LARGE SCALE GENOMIC DNA]</scope>
    <source>
        <strain evidence="10">MCF</strain>
    </source>
</reference>
<gene>
    <name evidence="8" type="primary">vapC</name>
    <name evidence="10" type="ORF">H206_02162</name>
</gene>
<accession>A0A444IX93</accession>
<dbReference type="EC" id="3.1.-.-" evidence="8"/>
<dbReference type="Proteomes" id="UP000287853">
    <property type="component" value="Unassembled WGS sequence"/>
</dbReference>
<evidence type="ECO:0000256" key="2">
    <source>
        <dbReference type="ARBA" id="ARBA00022649"/>
    </source>
</evidence>
<dbReference type="InterPro" id="IPR029060">
    <property type="entry name" value="PIN-like_dom_sf"/>
</dbReference>
<name>A0A444IX93_9BACT</name>
<evidence type="ECO:0000313" key="10">
    <source>
        <dbReference type="EMBL" id="RWX45499.1"/>
    </source>
</evidence>
<comment type="similarity">
    <text evidence="7 8">Belongs to the PINc/VapC protein family.</text>
</comment>
<keyword evidence="4 8" id="KW-0479">Metal-binding</keyword>
<keyword evidence="5 8" id="KW-0378">Hydrolase</keyword>
<keyword evidence="3 8" id="KW-0540">Nuclease</keyword>
<evidence type="ECO:0000256" key="6">
    <source>
        <dbReference type="ARBA" id="ARBA00022842"/>
    </source>
</evidence>
<dbReference type="InterPro" id="IPR022907">
    <property type="entry name" value="VapC_family"/>
</dbReference>
<evidence type="ECO:0000259" key="9">
    <source>
        <dbReference type="Pfam" id="PF01850"/>
    </source>
</evidence>
<evidence type="ECO:0000256" key="8">
    <source>
        <dbReference type="HAMAP-Rule" id="MF_00265"/>
    </source>
</evidence>
<evidence type="ECO:0000256" key="5">
    <source>
        <dbReference type="ARBA" id="ARBA00022801"/>
    </source>
</evidence>
<organism evidence="10 11">
    <name type="scientific">Candidatus Electrothrix aarhusensis</name>
    <dbReference type="NCBI Taxonomy" id="1859131"/>
    <lineage>
        <taxon>Bacteria</taxon>
        <taxon>Pseudomonadati</taxon>
        <taxon>Thermodesulfobacteriota</taxon>
        <taxon>Desulfobulbia</taxon>
        <taxon>Desulfobulbales</taxon>
        <taxon>Desulfobulbaceae</taxon>
        <taxon>Candidatus Electrothrix</taxon>
    </lineage>
</organism>
<comment type="function">
    <text evidence="8">Toxic component of a toxin-antitoxin (TA) system. An RNase.</text>
</comment>
<dbReference type="AlphaFoldDB" id="A0A444IX93"/>
<dbReference type="GO" id="GO:0004540">
    <property type="term" value="F:RNA nuclease activity"/>
    <property type="evidence" value="ECO:0007669"/>
    <property type="project" value="InterPro"/>
</dbReference>
<dbReference type="InterPro" id="IPR050556">
    <property type="entry name" value="Type_II_TA_system_RNase"/>
</dbReference>
<dbReference type="Pfam" id="PF01850">
    <property type="entry name" value="PIN"/>
    <property type="match status" value="1"/>
</dbReference>
<keyword evidence="11" id="KW-1185">Reference proteome</keyword>
<evidence type="ECO:0000256" key="1">
    <source>
        <dbReference type="ARBA" id="ARBA00001946"/>
    </source>
</evidence>
<dbReference type="EMBL" id="MTKO01000077">
    <property type="protein sequence ID" value="RWX45499.1"/>
    <property type="molecule type" value="Genomic_DNA"/>
</dbReference>
<evidence type="ECO:0000313" key="11">
    <source>
        <dbReference type="Proteomes" id="UP000287853"/>
    </source>
</evidence>
<keyword evidence="8" id="KW-0800">Toxin</keyword>
<dbReference type="InterPro" id="IPR002716">
    <property type="entry name" value="PIN_dom"/>
</dbReference>
<dbReference type="GO" id="GO:0090729">
    <property type="term" value="F:toxin activity"/>
    <property type="evidence" value="ECO:0007669"/>
    <property type="project" value="UniProtKB-KW"/>
</dbReference>
<evidence type="ECO:0000256" key="4">
    <source>
        <dbReference type="ARBA" id="ARBA00022723"/>
    </source>
</evidence>
<sequence>MNVLIDTSAWIDFFRNTDGAAGDLVADLIRLDRAYLTGPVMAELLHGVRSKREATQLHSVFATIPVLEISQKDWIATGNTLHTLRKKGLTIPLTDVLIASVAIANNMPILTLDKHFRHLSAECIQIP</sequence>
<evidence type="ECO:0000256" key="3">
    <source>
        <dbReference type="ARBA" id="ARBA00022722"/>
    </source>
</evidence>
<dbReference type="GO" id="GO:0000287">
    <property type="term" value="F:magnesium ion binding"/>
    <property type="evidence" value="ECO:0007669"/>
    <property type="project" value="UniProtKB-UniRule"/>
</dbReference>
<feature type="binding site" evidence="8">
    <location>
        <position position="95"/>
    </location>
    <ligand>
        <name>Mg(2+)</name>
        <dbReference type="ChEBI" id="CHEBI:18420"/>
    </ligand>
</feature>
<keyword evidence="6 8" id="KW-0460">Magnesium</keyword>
<dbReference type="HAMAP" id="MF_00265">
    <property type="entry name" value="VapC_Nob1"/>
    <property type="match status" value="1"/>
</dbReference>
<dbReference type="GO" id="GO:0016787">
    <property type="term" value="F:hydrolase activity"/>
    <property type="evidence" value="ECO:0007669"/>
    <property type="project" value="UniProtKB-KW"/>
</dbReference>
<keyword evidence="2 8" id="KW-1277">Toxin-antitoxin system</keyword>
<feature type="domain" description="PIN" evidence="9">
    <location>
        <begin position="3"/>
        <end position="120"/>
    </location>
</feature>
<feature type="binding site" evidence="8">
    <location>
        <position position="6"/>
    </location>
    <ligand>
        <name>Mg(2+)</name>
        <dbReference type="ChEBI" id="CHEBI:18420"/>
    </ligand>
</feature>